<evidence type="ECO:0000313" key="4">
    <source>
        <dbReference type="Proteomes" id="UP000269001"/>
    </source>
</evidence>
<dbReference type="NCBIfam" id="NF038290">
    <property type="entry name" value="repM_Acin"/>
    <property type="match status" value="1"/>
</dbReference>
<organism evidence="3 4">
    <name type="scientific">Acinetobacter guerrae</name>
    <dbReference type="NCBI Taxonomy" id="1843371"/>
    <lineage>
        <taxon>Bacteria</taxon>
        <taxon>Pseudomonadati</taxon>
        <taxon>Pseudomonadota</taxon>
        <taxon>Gammaproteobacteria</taxon>
        <taxon>Moraxellales</taxon>
        <taxon>Moraxellaceae</taxon>
        <taxon>Acinetobacter</taxon>
    </lineage>
</organism>
<dbReference type="InterPro" id="IPR000525">
    <property type="entry name" value="Initiator_Rep_WH1"/>
</dbReference>
<dbReference type="InterPro" id="IPR036388">
    <property type="entry name" value="WH-like_DNA-bd_sf"/>
</dbReference>
<dbReference type="Pfam" id="PF21205">
    <property type="entry name" value="Rep3_C"/>
    <property type="match status" value="1"/>
</dbReference>
<dbReference type="Gene3D" id="1.10.10.10">
    <property type="entry name" value="Winged helix-like DNA-binding domain superfamily/Winged helix DNA-binding domain"/>
    <property type="match status" value="2"/>
</dbReference>
<dbReference type="AlphaFoldDB" id="A0A3A8E557"/>
<evidence type="ECO:0000256" key="1">
    <source>
        <dbReference type="ARBA" id="ARBA00038283"/>
    </source>
</evidence>
<dbReference type="GO" id="GO:0006270">
    <property type="term" value="P:DNA replication initiation"/>
    <property type="evidence" value="ECO:0007669"/>
    <property type="project" value="InterPro"/>
</dbReference>
<sequence length="306" mass="35541">MRDLVVKDNALINASYNLDLVEQRLVLLAIVEARESGRGINANDPLEVHAESYINQFNVARQTAYQALKDACKDLFARQFSYQEINKRGNVENVLSRWVSEIRYIDDEATVKLIFAPAIVPLITKLEEQFTKYELQQISNLSSAYAVRLYELLIAWRSTGQTPFIELAEFRRKIGVLDDEYTRMGNFKDRVLNLAISQINEHTDIKVKLEQHKRGRNIFGFSFSFKQKKNTPINTTQNPTDLFTKLTDAQRHLFAKKLSDLPEMSKYSHGTESYQQFAIRIAEMLQDQEKFEELLPYLRKLGYKAK</sequence>
<comment type="similarity">
    <text evidence="1">Belongs to the initiator RepB protein family.</text>
</comment>
<dbReference type="EMBL" id="RAXU01000038">
    <property type="protein sequence ID" value="RKG30202.1"/>
    <property type="molecule type" value="Genomic_DNA"/>
</dbReference>
<keyword evidence="4" id="KW-1185">Reference proteome</keyword>
<gene>
    <name evidence="3" type="ORF">D7V21_16400</name>
</gene>
<proteinExistence type="inferred from homology"/>
<evidence type="ECO:0000313" key="3">
    <source>
        <dbReference type="EMBL" id="RKG30202.1"/>
    </source>
</evidence>
<dbReference type="InterPro" id="IPR036390">
    <property type="entry name" value="WH_DNA-bd_sf"/>
</dbReference>
<dbReference type="GO" id="GO:0003887">
    <property type="term" value="F:DNA-directed DNA polymerase activity"/>
    <property type="evidence" value="ECO:0007669"/>
    <property type="project" value="InterPro"/>
</dbReference>
<dbReference type="SUPFAM" id="SSF46785">
    <property type="entry name" value="Winged helix' DNA-binding domain"/>
    <property type="match status" value="2"/>
</dbReference>
<accession>A0A3A8E557</accession>
<evidence type="ECO:0000259" key="2">
    <source>
        <dbReference type="Pfam" id="PF01051"/>
    </source>
</evidence>
<name>A0A3A8E557_9GAMM</name>
<dbReference type="Proteomes" id="UP000269001">
    <property type="component" value="Unassembled WGS sequence"/>
</dbReference>
<dbReference type="RefSeq" id="WP_120371450.1">
    <property type="nucleotide sequence ID" value="NZ_RAXU01000038.1"/>
</dbReference>
<dbReference type="Pfam" id="PF01051">
    <property type="entry name" value="Rep3_N"/>
    <property type="match status" value="1"/>
</dbReference>
<feature type="domain" description="Initiator Rep protein WH1" evidence="2">
    <location>
        <begin position="5"/>
        <end position="153"/>
    </location>
</feature>
<reference evidence="3 4" key="1">
    <citation type="submission" date="2018-09" db="EMBL/GenBank/DDBJ databases">
        <title>The draft genome of Acinetobacter spp. strains.</title>
        <authorList>
            <person name="Qin J."/>
            <person name="Feng Y."/>
            <person name="Zong Z."/>
        </authorList>
    </citation>
    <scope>NUCLEOTIDE SEQUENCE [LARGE SCALE GENOMIC DNA]</scope>
    <source>
        <strain evidence="3 4">WCHAc060096</strain>
    </source>
</reference>
<comment type="caution">
    <text evidence="3">The sequence shown here is derived from an EMBL/GenBank/DDBJ whole genome shotgun (WGS) entry which is preliminary data.</text>
</comment>
<protein>
    <submittedName>
        <fullName evidence="3">RepB family plasmid replication initiator protein</fullName>
    </submittedName>
</protein>